<comment type="similarity">
    <text evidence="1">Belongs to the transferase hexapeptide repeat family.</text>
</comment>
<keyword evidence="5" id="KW-1185">Reference proteome</keyword>
<evidence type="ECO:0000256" key="1">
    <source>
        <dbReference type="ARBA" id="ARBA00007274"/>
    </source>
</evidence>
<dbReference type="Pfam" id="PF12464">
    <property type="entry name" value="Mac"/>
    <property type="match status" value="1"/>
</dbReference>
<proteinExistence type="inferred from homology"/>
<comment type="caution">
    <text evidence="4">The sequence shown here is derived from an EMBL/GenBank/DDBJ whole genome shotgun (WGS) entry which is preliminary data.</text>
</comment>
<evidence type="ECO:0000313" key="5">
    <source>
        <dbReference type="Proteomes" id="UP001465119"/>
    </source>
</evidence>
<dbReference type="EMBL" id="JBBMEN010000005">
    <property type="protein sequence ID" value="MEQ2385613.1"/>
    <property type="molecule type" value="Genomic_DNA"/>
</dbReference>
<dbReference type="Gene3D" id="2.160.10.10">
    <property type="entry name" value="Hexapeptide repeat proteins"/>
    <property type="match status" value="1"/>
</dbReference>
<name>A0ABV1C4A1_9FIRM</name>
<organism evidence="4 5">
    <name type="scientific">Faecalibacterium intestinale</name>
    <dbReference type="NCBI Taxonomy" id="3133155"/>
    <lineage>
        <taxon>Bacteria</taxon>
        <taxon>Bacillati</taxon>
        <taxon>Bacillota</taxon>
        <taxon>Clostridia</taxon>
        <taxon>Eubacteriales</taxon>
        <taxon>Oscillospiraceae</taxon>
        <taxon>Faecalibacterium</taxon>
    </lineage>
</organism>
<sequence length="56" mass="6575">MERLYAYNHTRPSEHAKREQLLKEMLAECGAGCWIEPPFHANWGGKHKHLGDFLLR</sequence>
<evidence type="ECO:0000259" key="3">
    <source>
        <dbReference type="Pfam" id="PF12464"/>
    </source>
</evidence>
<evidence type="ECO:0000256" key="2">
    <source>
        <dbReference type="ARBA" id="ARBA00022679"/>
    </source>
</evidence>
<dbReference type="InterPro" id="IPR024688">
    <property type="entry name" value="Mac_dom"/>
</dbReference>
<gene>
    <name evidence="4" type="ORF">WMO20_06665</name>
</gene>
<accession>A0ABV1C4A1</accession>
<evidence type="ECO:0000313" key="4">
    <source>
        <dbReference type="EMBL" id="MEQ2385613.1"/>
    </source>
</evidence>
<dbReference type="Proteomes" id="UP001465119">
    <property type="component" value="Unassembled WGS sequence"/>
</dbReference>
<reference evidence="4 5" key="1">
    <citation type="submission" date="2024-03" db="EMBL/GenBank/DDBJ databases">
        <title>Human intestinal bacterial collection.</title>
        <authorList>
            <person name="Pauvert C."/>
            <person name="Hitch T.C.A."/>
            <person name="Clavel T."/>
        </authorList>
    </citation>
    <scope>NUCLEOTIDE SEQUENCE [LARGE SCALE GENOMIC DNA]</scope>
    <source>
        <strain evidence="4 5">CLA-AA-H281</strain>
    </source>
</reference>
<keyword evidence="2" id="KW-0808">Transferase</keyword>
<protein>
    <submittedName>
        <fullName evidence="4">Maltose acetyltransferase domain-containing protein</fullName>
    </submittedName>
</protein>
<feature type="domain" description="Maltose/galactoside acetyltransferase" evidence="3">
    <location>
        <begin position="2"/>
        <end position="30"/>
    </location>
</feature>
<dbReference type="RefSeq" id="WP_349186203.1">
    <property type="nucleotide sequence ID" value="NZ_JBBMEN010000005.1"/>
</dbReference>